<comment type="similarity">
    <text evidence="2">Belongs to the cornichon family.</text>
</comment>
<dbReference type="AlphaFoldDB" id="A0A5J4YRM4"/>
<keyword evidence="8" id="KW-1185">Reference proteome</keyword>
<feature type="transmembrane region" description="Helical" evidence="6">
    <location>
        <begin position="12"/>
        <end position="38"/>
    </location>
</feature>
<organism evidence="7 8">
    <name type="scientific">Porphyridium purpureum</name>
    <name type="common">Red alga</name>
    <name type="synonym">Porphyridium cruentum</name>
    <dbReference type="NCBI Taxonomy" id="35688"/>
    <lineage>
        <taxon>Eukaryota</taxon>
        <taxon>Rhodophyta</taxon>
        <taxon>Bangiophyceae</taxon>
        <taxon>Porphyridiales</taxon>
        <taxon>Porphyridiaceae</taxon>
        <taxon>Porphyridium</taxon>
    </lineage>
</organism>
<reference evidence="8" key="1">
    <citation type="journal article" date="2019" name="Nat. Commun.">
        <title>Expansion of phycobilisome linker gene families in mesophilic red algae.</title>
        <authorList>
            <person name="Lee J."/>
            <person name="Kim D."/>
            <person name="Bhattacharya D."/>
            <person name="Yoon H.S."/>
        </authorList>
    </citation>
    <scope>NUCLEOTIDE SEQUENCE [LARGE SCALE GENOMIC DNA]</scope>
    <source>
        <strain evidence="8">CCMP 1328</strain>
    </source>
</reference>
<keyword evidence="5 6" id="KW-0472">Membrane</keyword>
<name>A0A5J4YRM4_PORPP</name>
<evidence type="ECO:0000256" key="5">
    <source>
        <dbReference type="ARBA" id="ARBA00023136"/>
    </source>
</evidence>
<dbReference type="EMBL" id="VRMN01000005">
    <property type="protein sequence ID" value="KAA8493925.1"/>
    <property type="molecule type" value="Genomic_DNA"/>
</dbReference>
<keyword evidence="4 6" id="KW-1133">Transmembrane helix</keyword>
<dbReference type="InterPro" id="IPR003377">
    <property type="entry name" value="Cornichon"/>
</dbReference>
<accession>A0A5J4YRM4</accession>
<dbReference type="GO" id="GO:0016192">
    <property type="term" value="P:vesicle-mediated transport"/>
    <property type="evidence" value="ECO:0007669"/>
    <property type="project" value="InterPro"/>
</dbReference>
<evidence type="ECO:0000256" key="2">
    <source>
        <dbReference type="ARBA" id="ARBA00010095"/>
    </source>
</evidence>
<evidence type="ECO:0000256" key="4">
    <source>
        <dbReference type="ARBA" id="ARBA00022989"/>
    </source>
</evidence>
<proteinExistence type="inferred from homology"/>
<dbReference type="OMA" id="HKKECFI"/>
<evidence type="ECO:0000256" key="6">
    <source>
        <dbReference type="SAM" id="Phobius"/>
    </source>
</evidence>
<dbReference type="Proteomes" id="UP000324585">
    <property type="component" value="Unassembled WGS sequence"/>
</dbReference>
<evidence type="ECO:0000313" key="7">
    <source>
        <dbReference type="EMBL" id="KAA8493925.1"/>
    </source>
</evidence>
<evidence type="ECO:0000256" key="3">
    <source>
        <dbReference type="ARBA" id="ARBA00022692"/>
    </source>
</evidence>
<protein>
    <submittedName>
        <fullName evidence="7">ER-derived vesicles protein ERV14</fullName>
    </submittedName>
</protein>
<comment type="caution">
    <text evidence="7">The sequence shown here is derived from an EMBL/GenBank/DDBJ whole genome shotgun (WGS) entry which is preliminary data.</text>
</comment>
<evidence type="ECO:0000256" key="1">
    <source>
        <dbReference type="ARBA" id="ARBA00004141"/>
    </source>
</evidence>
<dbReference type="Pfam" id="PF03311">
    <property type="entry name" value="Cornichon"/>
    <property type="match status" value="1"/>
</dbReference>
<dbReference type="PANTHER" id="PTHR12290">
    <property type="entry name" value="CORNICHON-RELATED"/>
    <property type="match status" value="1"/>
</dbReference>
<evidence type="ECO:0000313" key="8">
    <source>
        <dbReference type="Proteomes" id="UP000324585"/>
    </source>
</evidence>
<dbReference type="GO" id="GO:0016020">
    <property type="term" value="C:membrane"/>
    <property type="evidence" value="ECO:0007669"/>
    <property type="project" value="UniProtKB-SubCell"/>
</dbReference>
<keyword evidence="3 6" id="KW-0812">Transmembrane</keyword>
<feature type="transmembrane region" description="Helical" evidence="6">
    <location>
        <begin position="118"/>
        <end position="137"/>
    </location>
</feature>
<comment type="subcellular location">
    <subcellularLocation>
        <location evidence="1">Membrane</location>
        <topology evidence="1">Multi-pass membrane protein</topology>
    </subcellularLocation>
</comment>
<dbReference type="OrthoDB" id="434393at2759"/>
<dbReference type="SMART" id="SM01398">
    <property type="entry name" value="Cornichon"/>
    <property type="match status" value="1"/>
</dbReference>
<gene>
    <name evidence="7" type="ORF">FVE85_3900</name>
</gene>
<sequence length="144" mass="16424">MLPLATLITLYWGGVFACLAVLLFITVYTLILFSDLLIDYINPLELCDRVNQLALPEFAVHALITCGLLVRYHYFFFVANLPLCVYHVRAYADRSCFLESNTVFAELPRRRKVTETKLAFYVCLFLLYVASFVSSLIRHDGAVA</sequence>